<dbReference type="AlphaFoldDB" id="A0AAV4NLM1"/>
<accession>A0AAV4NLM1</accession>
<dbReference type="Proteomes" id="UP001054945">
    <property type="component" value="Unassembled WGS sequence"/>
</dbReference>
<reference evidence="2 3" key="1">
    <citation type="submission" date="2021-06" db="EMBL/GenBank/DDBJ databases">
        <title>Caerostris extrusa draft genome.</title>
        <authorList>
            <person name="Kono N."/>
            <person name="Arakawa K."/>
        </authorList>
    </citation>
    <scope>NUCLEOTIDE SEQUENCE [LARGE SCALE GENOMIC DNA]</scope>
</reference>
<evidence type="ECO:0000313" key="3">
    <source>
        <dbReference type="Proteomes" id="UP001054945"/>
    </source>
</evidence>
<proteinExistence type="predicted"/>
<comment type="caution">
    <text evidence="2">The sequence shown here is derived from an EMBL/GenBank/DDBJ whole genome shotgun (WGS) entry which is preliminary data.</text>
</comment>
<protein>
    <submittedName>
        <fullName evidence="2">Uncharacterized protein</fullName>
    </submittedName>
</protein>
<name>A0AAV4NLM1_CAEEX</name>
<dbReference type="EMBL" id="BPLR01021086">
    <property type="protein sequence ID" value="GIX85689.1"/>
    <property type="molecule type" value="Genomic_DNA"/>
</dbReference>
<evidence type="ECO:0000256" key="1">
    <source>
        <dbReference type="SAM" id="MobiDB-lite"/>
    </source>
</evidence>
<sequence>MPSLARGNNVDTVVYQKRCSVTNKPLVASDRIPATGVPNSSNADPPSAFTIHPHGSTRDTTGNGGSAKFVGDSSVTSKLNGSVGQT</sequence>
<feature type="compositionally biased region" description="Polar residues" evidence="1">
    <location>
        <begin position="73"/>
        <end position="86"/>
    </location>
</feature>
<keyword evidence="3" id="KW-1185">Reference proteome</keyword>
<organism evidence="2 3">
    <name type="scientific">Caerostris extrusa</name>
    <name type="common">Bark spider</name>
    <name type="synonym">Caerostris bankana</name>
    <dbReference type="NCBI Taxonomy" id="172846"/>
    <lineage>
        <taxon>Eukaryota</taxon>
        <taxon>Metazoa</taxon>
        <taxon>Ecdysozoa</taxon>
        <taxon>Arthropoda</taxon>
        <taxon>Chelicerata</taxon>
        <taxon>Arachnida</taxon>
        <taxon>Araneae</taxon>
        <taxon>Araneomorphae</taxon>
        <taxon>Entelegynae</taxon>
        <taxon>Araneoidea</taxon>
        <taxon>Araneidae</taxon>
        <taxon>Caerostris</taxon>
    </lineage>
</organism>
<evidence type="ECO:0000313" key="2">
    <source>
        <dbReference type="EMBL" id="GIX85689.1"/>
    </source>
</evidence>
<feature type="region of interest" description="Disordered" evidence="1">
    <location>
        <begin position="30"/>
        <end position="86"/>
    </location>
</feature>
<gene>
    <name evidence="2" type="ORF">CEXT_176021</name>
</gene>